<dbReference type="GeneTree" id="ENSGT00940000160507"/>
<dbReference type="Gene3D" id="2.60.40.10">
    <property type="entry name" value="Immunoglobulins"/>
    <property type="match status" value="1"/>
</dbReference>
<evidence type="ECO:0000313" key="11">
    <source>
        <dbReference type="Ensembl" id="ENSMMNP00015022317.1"/>
    </source>
</evidence>
<keyword evidence="2 10" id="KW-0812">Transmembrane</keyword>
<dbReference type="GO" id="GO:0003382">
    <property type="term" value="P:epithelial cell morphogenesis"/>
    <property type="evidence" value="ECO:0007669"/>
    <property type="project" value="InterPro"/>
</dbReference>
<dbReference type="AlphaFoldDB" id="A0A8C6FAW4"/>
<evidence type="ECO:0000256" key="4">
    <source>
        <dbReference type="ARBA" id="ARBA00022737"/>
    </source>
</evidence>
<evidence type="ECO:0000313" key="12">
    <source>
        <dbReference type="Proteomes" id="UP000694561"/>
    </source>
</evidence>
<dbReference type="Proteomes" id="UP000694561">
    <property type="component" value="Unplaced"/>
</dbReference>
<feature type="compositionally biased region" description="Polar residues" evidence="9">
    <location>
        <begin position="129"/>
        <end position="142"/>
    </location>
</feature>
<name>A0A8C6FAW4_MONMO</name>
<dbReference type="PANTHER" id="PTHR44974:SF1">
    <property type="entry name" value="V-SET AND IMMUNOGLOBULIN DOMAIN-CONTAINING PROTEIN 1"/>
    <property type="match status" value="1"/>
</dbReference>
<dbReference type="InterPro" id="IPR029861">
    <property type="entry name" value="VSIG1"/>
</dbReference>
<gene>
    <name evidence="11" type="primary">VSIG1</name>
</gene>
<evidence type="ECO:0000256" key="1">
    <source>
        <dbReference type="ARBA" id="ARBA00004479"/>
    </source>
</evidence>
<evidence type="ECO:0000256" key="5">
    <source>
        <dbReference type="ARBA" id="ARBA00022989"/>
    </source>
</evidence>
<feature type="region of interest" description="Disordered" evidence="9">
    <location>
        <begin position="164"/>
        <end position="199"/>
    </location>
</feature>
<keyword evidence="7" id="KW-1015">Disulfide bond</keyword>
<keyword evidence="5 10" id="KW-1133">Transmembrane helix</keyword>
<dbReference type="SUPFAM" id="SSF48726">
    <property type="entry name" value="Immunoglobulin"/>
    <property type="match status" value="1"/>
</dbReference>
<comment type="subcellular location">
    <subcellularLocation>
        <location evidence="1">Membrane</location>
        <topology evidence="1">Single-pass type I membrane protein</topology>
    </subcellularLocation>
</comment>
<keyword evidence="3" id="KW-0732">Signal</keyword>
<dbReference type="GO" id="GO:0016323">
    <property type="term" value="C:basolateral plasma membrane"/>
    <property type="evidence" value="ECO:0007669"/>
    <property type="project" value="TreeGrafter"/>
</dbReference>
<organism evidence="11 12">
    <name type="scientific">Monodon monoceros</name>
    <name type="common">Narwhal</name>
    <name type="synonym">Ceratodon monodon</name>
    <dbReference type="NCBI Taxonomy" id="40151"/>
    <lineage>
        <taxon>Eukaryota</taxon>
        <taxon>Metazoa</taxon>
        <taxon>Chordata</taxon>
        <taxon>Craniata</taxon>
        <taxon>Vertebrata</taxon>
        <taxon>Euteleostomi</taxon>
        <taxon>Mammalia</taxon>
        <taxon>Eutheria</taxon>
        <taxon>Laurasiatheria</taxon>
        <taxon>Artiodactyla</taxon>
        <taxon>Whippomorpha</taxon>
        <taxon>Cetacea</taxon>
        <taxon>Odontoceti</taxon>
        <taxon>Monodontidae</taxon>
        <taxon>Monodon</taxon>
    </lineage>
</organism>
<keyword evidence="4" id="KW-0677">Repeat</keyword>
<sequence>MQPEDSGIYVCDVNNPPDFSGKNQGTLNVSVLVKPSKPFCSIQGIPETGHPVSLTCLSVLGTPSPVYYWYKLEGRDIVPVKETFNPEVGIIVGAVVGTLIGAAIIFSVVCFARNKAKVKGKKRKRNSKPTTELQPMTKVNQSAECETIPDEDVIQIEATLPSSIREAEPNTTLGPDHKPLPKPEPALQPALELASGPELAPAPELEIKLEPQQEPEPSIVVEPFCDKGEGVIKT</sequence>
<proteinExistence type="predicted"/>
<keyword evidence="12" id="KW-1185">Reference proteome</keyword>
<evidence type="ECO:0000256" key="10">
    <source>
        <dbReference type="SAM" id="Phobius"/>
    </source>
</evidence>
<feature type="region of interest" description="Disordered" evidence="9">
    <location>
        <begin position="120"/>
        <end position="142"/>
    </location>
</feature>
<evidence type="ECO:0000256" key="7">
    <source>
        <dbReference type="ARBA" id="ARBA00023157"/>
    </source>
</evidence>
<reference evidence="11" key="2">
    <citation type="submission" date="2025-09" db="UniProtKB">
        <authorList>
            <consortium name="Ensembl"/>
        </authorList>
    </citation>
    <scope>IDENTIFICATION</scope>
</reference>
<evidence type="ECO:0000256" key="8">
    <source>
        <dbReference type="ARBA" id="ARBA00023319"/>
    </source>
</evidence>
<keyword evidence="8" id="KW-0393">Immunoglobulin domain</keyword>
<evidence type="ECO:0000256" key="6">
    <source>
        <dbReference type="ARBA" id="ARBA00023136"/>
    </source>
</evidence>
<dbReference type="Ensembl" id="ENSMMNT00015024533.1">
    <property type="protein sequence ID" value="ENSMMNP00015022317.1"/>
    <property type="gene ID" value="ENSMMNG00015016416.1"/>
</dbReference>
<protein>
    <recommendedName>
        <fullName evidence="13">Ig-like domain-containing protein</fullName>
    </recommendedName>
</protein>
<reference evidence="11" key="1">
    <citation type="submission" date="2025-08" db="UniProtKB">
        <authorList>
            <consortium name="Ensembl"/>
        </authorList>
    </citation>
    <scope>IDENTIFICATION</scope>
</reference>
<dbReference type="GO" id="GO:0030277">
    <property type="term" value="P:maintenance of gastrointestinal epithelium"/>
    <property type="evidence" value="ECO:0007669"/>
    <property type="project" value="InterPro"/>
</dbReference>
<dbReference type="PANTHER" id="PTHR44974">
    <property type="entry name" value="V-SET AND IMMUNOGLOBULIN DOMAIN-CONTAINING PROTEIN 1"/>
    <property type="match status" value="1"/>
</dbReference>
<evidence type="ECO:0000256" key="9">
    <source>
        <dbReference type="SAM" id="MobiDB-lite"/>
    </source>
</evidence>
<evidence type="ECO:0000256" key="3">
    <source>
        <dbReference type="ARBA" id="ARBA00022729"/>
    </source>
</evidence>
<evidence type="ECO:0000256" key="2">
    <source>
        <dbReference type="ARBA" id="ARBA00022692"/>
    </source>
</evidence>
<keyword evidence="6 10" id="KW-0472">Membrane</keyword>
<feature type="transmembrane region" description="Helical" evidence="10">
    <location>
        <begin position="90"/>
        <end position="112"/>
    </location>
</feature>
<accession>A0A8C6FAW4</accession>
<dbReference type="InterPro" id="IPR036179">
    <property type="entry name" value="Ig-like_dom_sf"/>
</dbReference>
<dbReference type="InterPro" id="IPR013783">
    <property type="entry name" value="Ig-like_fold"/>
</dbReference>
<evidence type="ECO:0008006" key="13">
    <source>
        <dbReference type="Google" id="ProtNLM"/>
    </source>
</evidence>